<name>A0ABQ0LWZ8_MYCCL</name>
<dbReference type="CDD" id="cd04730">
    <property type="entry name" value="NPD_like"/>
    <property type="match status" value="1"/>
</dbReference>
<sequence>MPTINTPLTKRLGLKTPIISAPMGFAATPEMAAAITNGGGFGTYGATFDSTAVIKQKIAAIRKLLGITHETPVPIAIGFIGWILDMTEVSDEPRLAATLDELPVAIWLSFGDFGKYITQIREHDKKTGRTTFIFAQVGCLEDALRYAPEVDCLVIQGMEAGGHARSDGPPLLTLFQAVTNSLPRDNRPLLVAAGGITTGAQIAGLLTIGASGVVLGTRFLFTPESEYGPAAKEALLAANLNGTVRTLAYDDVGRTNGWPPNYNGRALRNAVMDDVEAGLSLEERLAKFDASKAAGDVSRIVVWAGVGVGLVNDIRPTADVLKELHEEAFKHLRASANMLVL</sequence>
<keyword evidence="4" id="KW-0223">Dioxygenase</keyword>
<dbReference type="GO" id="GO:0051213">
    <property type="term" value="F:dioxygenase activity"/>
    <property type="evidence" value="ECO:0007669"/>
    <property type="project" value="UniProtKB-KW"/>
</dbReference>
<dbReference type="EMBL" id="DF849044">
    <property type="protein sequence ID" value="GAT55600.1"/>
    <property type="molecule type" value="Genomic_DNA"/>
</dbReference>
<evidence type="ECO:0000256" key="2">
    <source>
        <dbReference type="ARBA" id="ARBA00022643"/>
    </source>
</evidence>
<dbReference type="Gene3D" id="3.20.20.70">
    <property type="entry name" value="Aldolase class I"/>
    <property type="match status" value="1"/>
</dbReference>
<keyword evidence="2" id="KW-0288">FMN</keyword>
<accession>A0ABQ0LWZ8</accession>
<proteinExistence type="predicted"/>
<dbReference type="PANTHER" id="PTHR32332:SF31">
    <property type="entry name" value="2-NITROPROPANE DIOXYGENASE FAMILY, PUTATIVE (AFU_ORTHOLOGUE AFUA_2G09850)-RELATED"/>
    <property type="match status" value="1"/>
</dbReference>
<evidence type="ECO:0000256" key="1">
    <source>
        <dbReference type="ARBA" id="ARBA00022630"/>
    </source>
</evidence>
<keyword evidence="1" id="KW-0285">Flavoprotein</keyword>
<protein>
    <submittedName>
        <fullName evidence="4">2-nitropropane dioxygenase</fullName>
    </submittedName>
</protein>
<keyword evidence="3" id="KW-0560">Oxidoreductase</keyword>
<dbReference type="Proteomes" id="UP000815677">
    <property type="component" value="Unassembled WGS sequence"/>
</dbReference>
<evidence type="ECO:0000256" key="3">
    <source>
        <dbReference type="ARBA" id="ARBA00023002"/>
    </source>
</evidence>
<dbReference type="PANTHER" id="PTHR32332">
    <property type="entry name" value="2-NITROPROPANE DIOXYGENASE"/>
    <property type="match status" value="1"/>
</dbReference>
<evidence type="ECO:0000313" key="4">
    <source>
        <dbReference type="EMBL" id="GAT55600.1"/>
    </source>
</evidence>
<dbReference type="SUPFAM" id="SSF51412">
    <property type="entry name" value="Inosine monophosphate dehydrogenase (IMPDH)"/>
    <property type="match status" value="1"/>
</dbReference>
<reference evidence="4" key="1">
    <citation type="submission" date="2014-09" db="EMBL/GenBank/DDBJ databases">
        <title>Genome sequence of the luminous mushroom Mycena chlorophos for searching fungal bioluminescence genes.</title>
        <authorList>
            <person name="Tanaka Y."/>
            <person name="Kasuga D."/>
            <person name="Oba Y."/>
            <person name="Hase S."/>
            <person name="Sato K."/>
            <person name="Oba Y."/>
            <person name="Sakakibara Y."/>
        </authorList>
    </citation>
    <scope>NUCLEOTIDE SEQUENCE</scope>
</reference>
<dbReference type="InterPro" id="IPR013785">
    <property type="entry name" value="Aldolase_TIM"/>
</dbReference>
<gene>
    <name evidence="4" type="ORF">MCHLO_12346</name>
</gene>
<dbReference type="Pfam" id="PF03060">
    <property type="entry name" value="NMO"/>
    <property type="match status" value="1"/>
</dbReference>
<dbReference type="InterPro" id="IPR004136">
    <property type="entry name" value="NMO"/>
</dbReference>
<evidence type="ECO:0000313" key="5">
    <source>
        <dbReference type="Proteomes" id="UP000815677"/>
    </source>
</evidence>
<organism evidence="4 5">
    <name type="scientific">Mycena chlorophos</name>
    <name type="common">Agaric fungus</name>
    <name type="synonym">Agaricus chlorophos</name>
    <dbReference type="NCBI Taxonomy" id="658473"/>
    <lineage>
        <taxon>Eukaryota</taxon>
        <taxon>Fungi</taxon>
        <taxon>Dikarya</taxon>
        <taxon>Basidiomycota</taxon>
        <taxon>Agaricomycotina</taxon>
        <taxon>Agaricomycetes</taxon>
        <taxon>Agaricomycetidae</taxon>
        <taxon>Agaricales</taxon>
        <taxon>Marasmiineae</taxon>
        <taxon>Mycenaceae</taxon>
        <taxon>Mycena</taxon>
    </lineage>
</organism>
<keyword evidence="5" id="KW-1185">Reference proteome</keyword>